<dbReference type="RefSeq" id="WP_102645214.1">
    <property type="nucleotide sequence ID" value="NZ_PNYA01000007.1"/>
</dbReference>
<keyword evidence="2" id="KW-1185">Reference proteome</keyword>
<evidence type="ECO:0000313" key="2">
    <source>
        <dbReference type="Proteomes" id="UP000235616"/>
    </source>
</evidence>
<reference evidence="1 2" key="1">
    <citation type="submission" date="2018-01" db="EMBL/GenBank/DDBJ databases">
        <title>Whole genome analyses suggest that Burkholderia sensu lato contains two further novel genera in the rhizoxinica-symbiotica group Mycetohabitans gen. nov., and Trinickia gen. nov.: implications for the evolution of diazotrophy and nodulation in the Burkholderiaceae.</title>
        <authorList>
            <person name="Estrada-de los Santos P."/>
            <person name="Palmer M."/>
            <person name="Chavez-Ramirez B."/>
            <person name="Beukes C."/>
            <person name="Steenkamp E.T."/>
            <person name="Hirsch A.M."/>
            <person name="Manyaka P."/>
            <person name="Maluk M."/>
            <person name="Lafos M."/>
            <person name="Crook M."/>
            <person name="Gross E."/>
            <person name="Simon M.F."/>
            <person name="Bueno dos Reis Junior F."/>
            <person name="Poole P.S."/>
            <person name="Venter S.N."/>
            <person name="James E.K."/>
        </authorList>
    </citation>
    <scope>NUCLEOTIDE SEQUENCE [LARGE SCALE GENOMIC DNA]</scope>
    <source>
        <strain evidence="1 2">GIMN1.004</strain>
    </source>
</reference>
<protein>
    <submittedName>
        <fullName evidence="1">Uncharacterized protein</fullName>
    </submittedName>
</protein>
<proteinExistence type="predicted"/>
<gene>
    <name evidence="1" type="ORF">C0Z18_09875</name>
</gene>
<name>A0A2N7VUM4_9BURK</name>
<dbReference type="OrthoDB" id="9002713at2"/>
<accession>A0A2N7VUM4</accession>
<dbReference type="AlphaFoldDB" id="A0A2N7VUM4"/>
<dbReference type="EMBL" id="PNYA01000007">
    <property type="protein sequence ID" value="PMS20833.1"/>
    <property type="molecule type" value="Genomic_DNA"/>
</dbReference>
<comment type="caution">
    <text evidence="1">The sequence shown here is derived from an EMBL/GenBank/DDBJ whole genome shotgun (WGS) entry which is preliminary data.</text>
</comment>
<dbReference type="Proteomes" id="UP000235616">
    <property type="component" value="Unassembled WGS sequence"/>
</dbReference>
<organism evidence="1 2">
    <name type="scientific">Trinickia dabaoshanensis</name>
    <dbReference type="NCBI Taxonomy" id="564714"/>
    <lineage>
        <taxon>Bacteria</taxon>
        <taxon>Pseudomonadati</taxon>
        <taxon>Pseudomonadota</taxon>
        <taxon>Betaproteobacteria</taxon>
        <taxon>Burkholderiales</taxon>
        <taxon>Burkholderiaceae</taxon>
        <taxon>Trinickia</taxon>
    </lineage>
</organism>
<evidence type="ECO:0000313" key="1">
    <source>
        <dbReference type="EMBL" id="PMS20833.1"/>
    </source>
</evidence>
<sequence>MQTLIPDVSIVARRICAIREGRDDRLLVLCGVAAPWSLPLAMGKWLRALRSEYEDELELVPFVHGVRDDSGLGPAPDAAAIDALLRRLVRLRIPPAVIVESSATAYGRWRALLAPLATDRWTLCEHDSIRSTPDAIRPKASGLLVPWPLPAHIPACSDASCRRVVLEVAGPHTHFGTSVATLADAFVGGDIDIAGVALGTMLGTAAGASVSRTDIADALDRLANGVRARRIAAFTRRAPSLRSKL</sequence>